<reference evidence="3 4" key="1">
    <citation type="journal article" date="2023" name="Plants (Basel)">
        <title>Bridging the Gap: Combining Genomics and Transcriptomics Approaches to Understand Stylosanthes scabra, an Orphan Legume from the Brazilian Caatinga.</title>
        <authorList>
            <person name="Ferreira-Neto J.R.C."/>
            <person name="da Silva M.D."/>
            <person name="Binneck E."/>
            <person name="de Melo N.F."/>
            <person name="da Silva R.H."/>
            <person name="de Melo A.L.T.M."/>
            <person name="Pandolfi V."/>
            <person name="Bustamante F.O."/>
            <person name="Brasileiro-Vidal A.C."/>
            <person name="Benko-Iseppon A.M."/>
        </authorList>
    </citation>
    <scope>NUCLEOTIDE SEQUENCE [LARGE SCALE GENOMIC DNA]</scope>
    <source>
        <tissue evidence="3">Leaves</tissue>
    </source>
</reference>
<organism evidence="3 4">
    <name type="scientific">Stylosanthes scabra</name>
    <dbReference type="NCBI Taxonomy" id="79078"/>
    <lineage>
        <taxon>Eukaryota</taxon>
        <taxon>Viridiplantae</taxon>
        <taxon>Streptophyta</taxon>
        <taxon>Embryophyta</taxon>
        <taxon>Tracheophyta</taxon>
        <taxon>Spermatophyta</taxon>
        <taxon>Magnoliopsida</taxon>
        <taxon>eudicotyledons</taxon>
        <taxon>Gunneridae</taxon>
        <taxon>Pentapetalae</taxon>
        <taxon>rosids</taxon>
        <taxon>fabids</taxon>
        <taxon>Fabales</taxon>
        <taxon>Fabaceae</taxon>
        <taxon>Papilionoideae</taxon>
        <taxon>50 kb inversion clade</taxon>
        <taxon>dalbergioids sensu lato</taxon>
        <taxon>Dalbergieae</taxon>
        <taxon>Pterocarpus clade</taxon>
        <taxon>Stylosanthes</taxon>
    </lineage>
</organism>
<sequence>MDTVFAVPVFHIGGSLVRNAEGILVYEGGSVEKFDRMDLNLVNLEDLVKLLEDELGYKTKKKLHWLDVADDHLESGLYCLHRDKEINAMRENVLRNYGLSEEFHIYVEHEVSMPHPAENPPAQEAEAIVIDDEDSSSSSTDDGGYESADDELYKPPKFVSEEDDTDSEVEGSSRKSSQKGKSANPKHKGRRSVSNAGEKGEGVGSKPKAAMGGLSVNDEDGPADEGVPGPSVKNGVKFYQLEVPSSEEEYAYEYESETFHTHVSSDGEFSKHKWQEFNVVYGFGQGHFEIGTKFATLESFKDVVKDQFIAKDRQLDWKKNDKATSSLQGQKLPLVGTLLPEFYTRLRPSEDIP</sequence>
<evidence type="ECO:0000313" key="3">
    <source>
        <dbReference type="EMBL" id="MED6206886.1"/>
    </source>
</evidence>
<feature type="domain" description="PB1-like" evidence="2">
    <location>
        <begin position="7"/>
        <end position="109"/>
    </location>
</feature>
<proteinExistence type="predicted"/>
<evidence type="ECO:0000313" key="4">
    <source>
        <dbReference type="Proteomes" id="UP001341840"/>
    </source>
</evidence>
<dbReference type="EMBL" id="JASCZI010241785">
    <property type="protein sequence ID" value="MED6206886.1"/>
    <property type="molecule type" value="Genomic_DNA"/>
</dbReference>
<protein>
    <recommendedName>
        <fullName evidence="2">PB1-like domain-containing protein</fullName>
    </recommendedName>
</protein>
<keyword evidence="4" id="KW-1185">Reference proteome</keyword>
<comment type="caution">
    <text evidence="3">The sequence shown here is derived from an EMBL/GenBank/DDBJ whole genome shotgun (WGS) entry which is preliminary data.</text>
</comment>
<evidence type="ECO:0000259" key="2">
    <source>
        <dbReference type="Pfam" id="PF26130"/>
    </source>
</evidence>
<dbReference type="InterPro" id="IPR058594">
    <property type="entry name" value="PB1-like_dom_pln"/>
</dbReference>
<accession>A0ABU6YAH2</accession>
<feature type="region of interest" description="Disordered" evidence="1">
    <location>
        <begin position="132"/>
        <end position="231"/>
    </location>
</feature>
<name>A0ABU6YAH2_9FABA</name>
<gene>
    <name evidence="3" type="ORF">PIB30_030768</name>
</gene>
<evidence type="ECO:0000256" key="1">
    <source>
        <dbReference type="SAM" id="MobiDB-lite"/>
    </source>
</evidence>
<dbReference type="Pfam" id="PF26130">
    <property type="entry name" value="PB1-like"/>
    <property type="match status" value="1"/>
</dbReference>
<dbReference type="Proteomes" id="UP001341840">
    <property type="component" value="Unassembled WGS sequence"/>
</dbReference>